<evidence type="ECO:0008006" key="4">
    <source>
        <dbReference type="Google" id="ProtNLM"/>
    </source>
</evidence>
<keyword evidence="1" id="KW-0472">Membrane</keyword>
<gene>
    <name evidence="2" type="ORF">B5M42_01085</name>
</gene>
<organism evidence="2 3">
    <name type="scientific">Paenibacillus athensensis</name>
    <dbReference type="NCBI Taxonomy" id="1967502"/>
    <lineage>
        <taxon>Bacteria</taxon>
        <taxon>Bacillati</taxon>
        <taxon>Bacillota</taxon>
        <taxon>Bacilli</taxon>
        <taxon>Bacillales</taxon>
        <taxon>Paenibacillaceae</taxon>
        <taxon>Paenibacillus</taxon>
    </lineage>
</organism>
<sequence>MPMWTRADLKARAWHTLRTSYWKGFLASIILLVITGSCSYRASTGGGKGSDLGLSQMGAAELIFVLVFVGIAFLIFFVVWLAWRFLLCAPFEVGVRQYFKQAAQGDDDLRHLVYAFGGSRYMTIVRAMLWRALWSFLWFLALVIPYFVKSYAYSMVPYILADDPQVGAKRALKISMQLTRGHKWRMFVLDLSFIGWYLLGLLALLVGIVFVLPYVNATKAELYLELRSRYSGGGRLADEIPGPLGPVGPPGPPEWA</sequence>
<reference evidence="2 3" key="1">
    <citation type="submission" date="2017-03" db="EMBL/GenBank/DDBJ databases">
        <title>Isolation of Levoglucosan Utilizing Bacteria.</title>
        <authorList>
            <person name="Arya A.S."/>
        </authorList>
    </citation>
    <scope>NUCLEOTIDE SEQUENCE [LARGE SCALE GENOMIC DNA]</scope>
    <source>
        <strain evidence="2 3">MEC069</strain>
    </source>
</reference>
<dbReference type="PANTHER" id="PTHR40076:SF1">
    <property type="entry name" value="MEMBRANE PROTEIN"/>
    <property type="match status" value="1"/>
</dbReference>
<feature type="transmembrane region" description="Helical" evidence="1">
    <location>
        <begin position="128"/>
        <end position="148"/>
    </location>
</feature>
<keyword evidence="1" id="KW-1133">Transmembrane helix</keyword>
<evidence type="ECO:0000313" key="3">
    <source>
        <dbReference type="Proteomes" id="UP000298246"/>
    </source>
</evidence>
<dbReference type="InterPro" id="IPR010380">
    <property type="entry name" value="DUF975"/>
</dbReference>
<protein>
    <recommendedName>
        <fullName evidence="4">DUF975 family protein</fullName>
    </recommendedName>
</protein>
<keyword evidence="3" id="KW-1185">Reference proteome</keyword>
<feature type="transmembrane region" description="Helical" evidence="1">
    <location>
        <begin position="194"/>
        <end position="215"/>
    </location>
</feature>
<evidence type="ECO:0000256" key="1">
    <source>
        <dbReference type="SAM" id="Phobius"/>
    </source>
</evidence>
<proteinExistence type="predicted"/>
<dbReference type="PANTHER" id="PTHR40076">
    <property type="entry name" value="MEMBRANE PROTEIN-RELATED"/>
    <property type="match status" value="1"/>
</dbReference>
<evidence type="ECO:0000313" key="2">
    <source>
        <dbReference type="EMBL" id="TFE91866.1"/>
    </source>
</evidence>
<keyword evidence="1" id="KW-0812">Transmembrane</keyword>
<dbReference type="OrthoDB" id="9784844at2"/>
<dbReference type="Pfam" id="PF06161">
    <property type="entry name" value="DUF975"/>
    <property type="match status" value="1"/>
</dbReference>
<name>A0A4Y8QBP6_9BACL</name>
<dbReference type="Proteomes" id="UP000298246">
    <property type="component" value="Unassembled WGS sequence"/>
</dbReference>
<accession>A0A4Y8QBP6</accession>
<comment type="caution">
    <text evidence="2">The sequence shown here is derived from an EMBL/GenBank/DDBJ whole genome shotgun (WGS) entry which is preliminary data.</text>
</comment>
<feature type="transmembrane region" description="Helical" evidence="1">
    <location>
        <begin position="62"/>
        <end position="83"/>
    </location>
</feature>
<dbReference type="EMBL" id="MYFO01000001">
    <property type="protein sequence ID" value="TFE91866.1"/>
    <property type="molecule type" value="Genomic_DNA"/>
</dbReference>
<dbReference type="AlphaFoldDB" id="A0A4Y8QBP6"/>
<feature type="transmembrane region" description="Helical" evidence="1">
    <location>
        <begin position="21"/>
        <end position="42"/>
    </location>
</feature>